<evidence type="ECO:0000313" key="4">
    <source>
        <dbReference type="EMBL" id="BAK33570.1"/>
    </source>
</evidence>
<dbReference type="SUPFAM" id="SSF48498">
    <property type="entry name" value="Tetracyclin repressor-like, C-terminal domain"/>
    <property type="match status" value="1"/>
</dbReference>
<evidence type="ECO:0000256" key="1">
    <source>
        <dbReference type="ARBA" id="ARBA00023125"/>
    </source>
</evidence>
<feature type="DNA-binding region" description="H-T-H motif" evidence="2">
    <location>
        <begin position="25"/>
        <end position="44"/>
    </location>
</feature>
<dbReference type="STRING" id="1032480.MLP_05560"/>
<dbReference type="InterPro" id="IPR041583">
    <property type="entry name" value="TetR_C_31"/>
</dbReference>
<dbReference type="AlphaFoldDB" id="F5XK74"/>
<reference evidence="4 5" key="1">
    <citation type="submission" date="2011-05" db="EMBL/GenBank/DDBJ databases">
        <title>Whole genome sequence of Microlunatus phosphovorus NM-1.</title>
        <authorList>
            <person name="Hosoyama A."/>
            <person name="Sasaki K."/>
            <person name="Harada T."/>
            <person name="Igarashi R."/>
            <person name="Kawakoshi A."/>
            <person name="Sasagawa M."/>
            <person name="Fukada J."/>
            <person name="Nakamura S."/>
            <person name="Katano Y."/>
            <person name="Hanada S."/>
            <person name="Kamagata Y."/>
            <person name="Nakamura N."/>
            <person name="Yamazaki S."/>
            <person name="Fujita N."/>
        </authorList>
    </citation>
    <scope>NUCLEOTIDE SEQUENCE [LARGE SCALE GENOMIC DNA]</scope>
    <source>
        <strain evidence="5">ATCC 700054 / DSM 10555 / JCM 9379 / NBRC 101784 / NCIMB 13414 / VKM Ac-1990 / NM-1</strain>
    </source>
</reference>
<proteinExistence type="predicted"/>
<keyword evidence="5" id="KW-1185">Reference proteome</keyword>
<dbReference type="KEGG" id="mph:MLP_05560"/>
<dbReference type="Gene3D" id="1.10.357.10">
    <property type="entry name" value="Tetracycline Repressor, domain 2"/>
    <property type="match status" value="1"/>
</dbReference>
<organism evidence="4 5">
    <name type="scientific">Microlunatus phosphovorus (strain ATCC 700054 / DSM 10555 / JCM 9379 / NBRC 101784 / NCIMB 13414 / VKM Ac-1990 / NM-1)</name>
    <dbReference type="NCBI Taxonomy" id="1032480"/>
    <lineage>
        <taxon>Bacteria</taxon>
        <taxon>Bacillati</taxon>
        <taxon>Actinomycetota</taxon>
        <taxon>Actinomycetes</taxon>
        <taxon>Propionibacteriales</taxon>
        <taxon>Propionibacteriaceae</taxon>
        <taxon>Microlunatus</taxon>
    </lineage>
</organism>
<dbReference type="InterPro" id="IPR001647">
    <property type="entry name" value="HTH_TetR"/>
</dbReference>
<gene>
    <name evidence="4" type="ordered locus">MLP_05560</name>
</gene>
<accession>F5XK74</accession>
<feature type="domain" description="HTH tetR-type" evidence="3">
    <location>
        <begin position="2"/>
        <end position="62"/>
    </location>
</feature>
<dbReference type="OrthoDB" id="7506349at2"/>
<dbReference type="PROSITE" id="PS50977">
    <property type="entry name" value="HTH_TETR_2"/>
    <property type="match status" value="1"/>
</dbReference>
<protein>
    <submittedName>
        <fullName evidence="4">Putative TetR family transcriptional regulator</fullName>
    </submittedName>
</protein>
<keyword evidence="1 2" id="KW-0238">DNA-binding</keyword>
<dbReference type="eggNOG" id="COG3226">
    <property type="taxonomic scope" value="Bacteria"/>
</dbReference>
<dbReference type="Proteomes" id="UP000007947">
    <property type="component" value="Chromosome"/>
</dbReference>
<dbReference type="EMBL" id="AP012204">
    <property type="protein sequence ID" value="BAK33570.1"/>
    <property type="molecule type" value="Genomic_DNA"/>
</dbReference>
<dbReference type="RefSeq" id="WP_013861459.1">
    <property type="nucleotide sequence ID" value="NC_015635.1"/>
</dbReference>
<evidence type="ECO:0000256" key="2">
    <source>
        <dbReference type="PROSITE-ProRule" id="PRU00335"/>
    </source>
</evidence>
<dbReference type="Pfam" id="PF00440">
    <property type="entry name" value="TetR_N"/>
    <property type="match status" value="1"/>
</dbReference>
<dbReference type="InterPro" id="IPR009057">
    <property type="entry name" value="Homeodomain-like_sf"/>
</dbReference>
<dbReference type="HOGENOM" id="CLU_069356_21_0_11"/>
<name>F5XK74_MICPN</name>
<dbReference type="PRINTS" id="PR00455">
    <property type="entry name" value="HTHTETR"/>
</dbReference>
<evidence type="ECO:0000313" key="5">
    <source>
        <dbReference type="Proteomes" id="UP000007947"/>
    </source>
</evidence>
<sequence length="190" mass="20244">MTPTKIQVLEAAVELLGTEGLRSLTHARVDKQAGLPKGSTSNYFRTRAQLLSGVNDWIAEHDLASADDIATAPRSAAELVESLAVGIEVLTGPHRVVTAARLTLFMEANHNPEIQAAVSRTRTVMERSVMAVMARLGATDPFSAALALMACGEGIILHRIARHDTTDPRPLLRVVVSGAIPTASALQHGR</sequence>
<dbReference type="InterPro" id="IPR036271">
    <property type="entry name" value="Tet_transcr_reg_TetR-rel_C_sf"/>
</dbReference>
<evidence type="ECO:0000259" key="3">
    <source>
        <dbReference type="PROSITE" id="PS50977"/>
    </source>
</evidence>
<dbReference type="Pfam" id="PF17940">
    <property type="entry name" value="TetR_C_31"/>
    <property type="match status" value="1"/>
</dbReference>
<dbReference type="SUPFAM" id="SSF46689">
    <property type="entry name" value="Homeodomain-like"/>
    <property type="match status" value="1"/>
</dbReference>
<dbReference type="GO" id="GO:0003677">
    <property type="term" value="F:DNA binding"/>
    <property type="evidence" value="ECO:0007669"/>
    <property type="project" value="UniProtKB-UniRule"/>
</dbReference>